<comment type="catalytic activity">
    <reaction evidence="12">
        <text>D-ribose + ATP = D-ribose 5-phosphate + ADP + H(+)</text>
        <dbReference type="Rhea" id="RHEA:13697"/>
        <dbReference type="ChEBI" id="CHEBI:15378"/>
        <dbReference type="ChEBI" id="CHEBI:30616"/>
        <dbReference type="ChEBI" id="CHEBI:47013"/>
        <dbReference type="ChEBI" id="CHEBI:78346"/>
        <dbReference type="ChEBI" id="CHEBI:456216"/>
        <dbReference type="EC" id="2.7.1.15"/>
    </reaction>
</comment>
<evidence type="ECO:0000256" key="12">
    <source>
        <dbReference type="HAMAP-Rule" id="MF_01987"/>
    </source>
</evidence>
<dbReference type="Gene3D" id="3.40.1190.20">
    <property type="match status" value="1"/>
</dbReference>
<dbReference type="EC" id="2.7.1.15" evidence="2 12"/>
<evidence type="ECO:0000313" key="15">
    <source>
        <dbReference type="Proteomes" id="UP000509301"/>
    </source>
</evidence>
<dbReference type="EMBL" id="CP049074">
    <property type="protein sequence ID" value="QKQ99959.1"/>
    <property type="molecule type" value="Genomic_DNA"/>
</dbReference>
<dbReference type="GO" id="GO:0019303">
    <property type="term" value="P:D-ribose catabolic process"/>
    <property type="evidence" value="ECO:0007669"/>
    <property type="project" value="UniProtKB-UniRule"/>
</dbReference>
<keyword evidence="8 12" id="KW-0067">ATP-binding</keyword>
<feature type="binding site" evidence="12">
    <location>
        <begin position="236"/>
        <end position="237"/>
    </location>
    <ligand>
        <name>ATP</name>
        <dbReference type="ChEBI" id="CHEBI:30616"/>
    </ligand>
</feature>
<comment type="similarity">
    <text evidence="12">Belongs to the carbohydrate kinase PfkB family. Ribokinase subfamily.</text>
</comment>
<dbReference type="InterPro" id="IPR002139">
    <property type="entry name" value="Ribo/fructo_kinase"/>
</dbReference>
<dbReference type="Pfam" id="PF00294">
    <property type="entry name" value="PfkB"/>
    <property type="match status" value="1"/>
</dbReference>
<dbReference type="GeneID" id="55641448"/>
<name>A0A6N0NXX4_9CREN</name>
<accession>A0A6N0NXX4</accession>
<feature type="binding site" evidence="12">
    <location>
        <begin position="205"/>
        <end position="210"/>
    </location>
    <ligand>
        <name>ATP</name>
        <dbReference type="ChEBI" id="CHEBI:30616"/>
    </ligand>
</feature>
<feature type="binding site" evidence="12">
    <location>
        <position position="174"/>
    </location>
    <ligand>
        <name>ATP</name>
        <dbReference type="ChEBI" id="CHEBI:30616"/>
    </ligand>
</feature>
<feature type="binding site" evidence="12">
    <location>
        <position position="233"/>
    </location>
    <ligand>
        <name>K(+)</name>
        <dbReference type="ChEBI" id="CHEBI:29103"/>
    </ligand>
</feature>
<feature type="binding site" evidence="12">
    <location>
        <begin position="9"/>
        <end position="11"/>
    </location>
    <ligand>
        <name>substrate</name>
    </ligand>
</feature>
<feature type="domain" description="Carbohydrate kinase PfkB" evidence="13">
    <location>
        <begin position="2"/>
        <end position="276"/>
    </location>
</feature>
<comment type="subcellular location">
    <subcellularLocation>
        <location evidence="12">Cytoplasm</location>
    </subcellularLocation>
</comment>
<dbReference type="RefSeq" id="WP_174630451.1">
    <property type="nucleotide sequence ID" value="NZ_CP049074.1"/>
</dbReference>
<sequence>MITVVGSYNTDTILKLERFPVPGETVFVQGKLISHGGKGSNQAVSAARLGANVSLVAAVGNDERGTIALKFLQQEKVDTSCVKVKEAQTGSAYILLNGQGETMIIVDRGANYELVAEDLYQCLRGDVLLTQLEIREEVVRFALKEFNGLRILNPAPAELRSLDILENVDILTPNEIEFKEISNSDDMLYGAEVLLKRVKKAIVVTLGENGSVIFTKHKSVRIPTIKVRAVDTTGAGDVFNAALALFLERGYDLEQAAENANIIASISVTSYGALGPKWEEVKELLQEK</sequence>
<feature type="binding site" evidence="12">
    <location>
        <position position="231"/>
    </location>
    <ligand>
        <name>K(+)</name>
        <dbReference type="ChEBI" id="CHEBI:29103"/>
    </ligand>
</feature>
<evidence type="ECO:0000256" key="6">
    <source>
        <dbReference type="ARBA" id="ARBA00022741"/>
    </source>
</evidence>
<comment type="similarity">
    <text evidence="1">Belongs to the carbohydrate kinase pfkB family.</text>
</comment>
<proteinExistence type="inferred from homology"/>
<dbReference type="HAMAP" id="MF_01987">
    <property type="entry name" value="Ribokinase"/>
    <property type="match status" value="1"/>
</dbReference>
<keyword evidence="15" id="KW-1185">Reference proteome</keyword>
<dbReference type="InterPro" id="IPR029056">
    <property type="entry name" value="Ribokinase-like"/>
</dbReference>
<feature type="active site" description="Proton acceptor" evidence="12">
    <location>
        <position position="237"/>
    </location>
</feature>
<keyword evidence="10 12" id="KW-0630">Potassium</keyword>
<comment type="cofactor">
    <cofactor evidence="12">
        <name>Mg(2+)</name>
        <dbReference type="ChEBI" id="CHEBI:18420"/>
    </cofactor>
    <text evidence="12">Requires a divalent cation, most likely magnesium in vivo, as an electrophilic catalyst to aid phosphoryl group transfer. It is the chelate of the metal and the nucleotide that is the actual substrate.</text>
</comment>
<organism evidence="14 15">
    <name type="scientific">Metallosphaera tengchongensis</name>
    <dbReference type="NCBI Taxonomy" id="1532350"/>
    <lineage>
        <taxon>Archaea</taxon>
        <taxon>Thermoproteota</taxon>
        <taxon>Thermoprotei</taxon>
        <taxon>Sulfolobales</taxon>
        <taxon>Sulfolobaceae</taxon>
        <taxon>Metallosphaera</taxon>
    </lineage>
</organism>
<evidence type="ECO:0000313" key="14">
    <source>
        <dbReference type="EMBL" id="QKQ99959.1"/>
    </source>
</evidence>
<dbReference type="PANTHER" id="PTHR10584:SF166">
    <property type="entry name" value="RIBOKINASE"/>
    <property type="match status" value="1"/>
</dbReference>
<protein>
    <recommendedName>
        <fullName evidence="3 12">Ribokinase</fullName>
        <shortName evidence="12">RK</shortName>
        <ecNumber evidence="2 12">2.7.1.15</ecNumber>
    </recommendedName>
</protein>
<evidence type="ECO:0000256" key="2">
    <source>
        <dbReference type="ARBA" id="ARBA00012035"/>
    </source>
</evidence>
<dbReference type="SUPFAM" id="SSF53613">
    <property type="entry name" value="Ribokinase-like"/>
    <property type="match status" value="1"/>
</dbReference>
<evidence type="ECO:0000256" key="8">
    <source>
        <dbReference type="ARBA" id="ARBA00022840"/>
    </source>
</evidence>
<evidence type="ECO:0000256" key="11">
    <source>
        <dbReference type="ARBA" id="ARBA00023277"/>
    </source>
</evidence>
<evidence type="ECO:0000256" key="1">
    <source>
        <dbReference type="ARBA" id="ARBA00005380"/>
    </source>
</evidence>
<comment type="pathway">
    <text evidence="12">Carbohydrate metabolism; D-ribose degradation; D-ribose 5-phosphate from beta-D-ribopyranose: step 2/2.</text>
</comment>
<dbReference type="GO" id="GO:0005737">
    <property type="term" value="C:cytoplasm"/>
    <property type="evidence" value="ECO:0007669"/>
    <property type="project" value="UniProtKB-SubCell"/>
</dbReference>
<evidence type="ECO:0000256" key="5">
    <source>
        <dbReference type="ARBA" id="ARBA00022723"/>
    </source>
</evidence>
<dbReference type="OrthoDB" id="26949at2157"/>
<evidence type="ECO:0000256" key="4">
    <source>
        <dbReference type="ARBA" id="ARBA00022679"/>
    </source>
</evidence>
<feature type="binding site" evidence="12">
    <location>
        <position position="267"/>
    </location>
    <ligand>
        <name>K(+)</name>
        <dbReference type="ChEBI" id="CHEBI:29103"/>
    </ligand>
</feature>
<dbReference type="CDD" id="cd01174">
    <property type="entry name" value="ribokinase"/>
    <property type="match status" value="1"/>
</dbReference>
<dbReference type="PANTHER" id="PTHR10584">
    <property type="entry name" value="SUGAR KINASE"/>
    <property type="match status" value="1"/>
</dbReference>
<keyword evidence="7 12" id="KW-0418">Kinase</keyword>
<dbReference type="GO" id="GO:0046872">
    <property type="term" value="F:metal ion binding"/>
    <property type="evidence" value="ECO:0007669"/>
    <property type="project" value="UniProtKB-KW"/>
</dbReference>
<comment type="subunit">
    <text evidence="12">Homodimer.</text>
</comment>
<comment type="activity regulation">
    <text evidence="12">Activated by a monovalent cation that binds near, but not in, the active site. The most likely occupant of the site in vivo is potassium. Ion binding induces a conformational change that may alter substrate affinity.</text>
</comment>
<feature type="binding site" evidence="12">
    <location>
        <position position="270"/>
    </location>
    <ligand>
        <name>K(+)</name>
        <dbReference type="ChEBI" id="CHEBI:29103"/>
    </ligand>
</feature>
<keyword evidence="11 12" id="KW-0119">Carbohydrate metabolism</keyword>
<keyword evidence="5 12" id="KW-0479">Metal-binding</keyword>
<evidence type="ECO:0000256" key="7">
    <source>
        <dbReference type="ARBA" id="ARBA00022777"/>
    </source>
</evidence>
<feature type="binding site" evidence="12">
    <location>
        <position position="237"/>
    </location>
    <ligand>
        <name>substrate</name>
    </ligand>
</feature>
<dbReference type="Proteomes" id="UP000509301">
    <property type="component" value="Chromosome"/>
</dbReference>
<comment type="caution">
    <text evidence="12">Lacks conserved residue(s) required for the propagation of feature annotation.</text>
</comment>
<feature type="binding site" evidence="12">
    <location>
        <begin position="37"/>
        <end position="41"/>
    </location>
    <ligand>
        <name>substrate</name>
    </ligand>
</feature>
<dbReference type="PRINTS" id="PR00990">
    <property type="entry name" value="RIBOKINASE"/>
</dbReference>
<reference evidence="14 15" key="1">
    <citation type="submission" date="2020-02" db="EMBL/GenBank/DDBJ databases">
        <title>Comparative genome analysis reveals the metabolism and evolution of the thermophilic archaeal genus Metallosphaera.</title>
        <authorList>
            <person name="Jiang C."/>
        </authorList>
    </citation>
    <scope>NUCLEOTIDE SEQUENCE [LARGE SCALE GENOMIC DNA]</scope>
    <source>
        <strain evidence="14 15">Ric-A</strain>
    </source>
</reference>
<dbReference type="InterPro" id="IPR011611">
    <property type="entry name" value="PfkB_dom"/>
</dbReference>
<keyword evidence="6 12" id="KW-0547">Nucleotide-binding</keyword>
<dbReference type="GO" id="GO:0005524">
    <property type="term" value="F:ATP binding"/>
    <property type="evidence" value="ECO:0007669"/>
    <property type="project" value="UniProtKB-UniRule"/>
</dbReference>
<evidence type="ECO:0000256" key="3">
    <source>
        <dbReference type="ARBA" id="ARBA00016943"/>
    </source>
</evidence>
<evidence type="ECO:0000256" key="9">
    <source>
        <dbReference type="ARBA" id="ARBA00022842"/>
    </source>
</evidence>
<keyword evidence="4 12" id="KW-0808">Transferase</keyword>
<gene>
    <name evidence="12" type="primary">rbsK</name>
    <name evidence="14" type="ORF">GWK48_05820</name>
</gene>
<keyword evidence="9 12" id="KW-0460">Magnesium</keyword>
<dbReference type="KEGG" id="mten:GWK48_05820"/>
<dbReference type="AlphaFoldDB" id="A0A6N0NXX4"/>
<dbReference type="InterPro" id="IPR011877">
    <property type="entry name" value="Ribokinase"/>
</dbReference>
<dbReference type="UniPathway" id="UPA00916">
    <property type="reaction ID" value="UER00889"/>
</dbReference>
<feature type="binding site" evidence="12">
    <location>
        <position position="261"/>
    </location>
    <ligand>
        <name>ATP</name>
        <dbReference type="ChEBI" id="CHEBI:30616"/>
    </ligand>
</feature>
<feature type="binding site" evidence="12">
    <location>
        <position position="272"/>
    </location>
    <ligand>
        <name>K(+)</name>
        <dbReference type="ChEBI" id="CHEBI:29103"/>
    </ligand>
</feature>
<evidence type="ECO:0000256" key="10">
    <source>
        <dbReference type="ARBA" id="ARBA00022958"/>
    </source>
</evidence>
<dbReference type="GO" id="GO:0004747">
    <property type="term" value="F:ribokinase activity"/>
    <property type="evidence" value="ECO:0007669"/>
    <property type="project" value="UniProtKB-UniRule"/>
</dbReference>
<feature type="binding site" evidence="12">
    <location>
        <position position="133"/>
    </location>
    <ligand>
        <name>substrate</name>
    </ligand>
</feature>
<dbReference type="PROSITE" id="PS00584">
    <property type="entry name" value="PFKB_KINASES_2"/>
    <property type="match status" value="1"/>
</dbReference>
<dbReference type="InterPro" id="IPR002173">
    <property type="entry name" value="Carboh/pur_kinase_PfkB_CS"/>
</dbReference>
<keyword evidence="12" id="KW-0963">Cytoplasm</keyword>
<evidence type="ECO:0000259" key="13">
    <source>
        <dbReference type="Pfam" id="PF00294"/>
    </source>
</evidence>
<comment type="function">
    <text evidence="12">Catalyzes the phosphorylation of ribose at O-5 in a reaction requiring ATP and magnesium. The resulting D-ribose-5-phosphate can then be used either for sythesis of nucleotides, histidine, and tryptophan, or as a component of the pentose phosphate pathway.</text>
</comment>